<dbReference type="KEGG" id="fla:SY85_00555"/>
<accession>A0A172TQG0</accession>
<dbReference type="AlphaFoldDB" id="A0A172TQG0"/>
<keyword evidence="2" id="KW-1185">Reference proteome</keyword>
<protein>
    <submittedName>
        <fullName evidence="1">Uncharacterized protein</fullName>
    </submittedName>
</protein>
<evidence type="ECO:0000313" key="2">
    <source>
        <dbReference type="Proteomes" id="UP000077177"/>
    </source>
</evidence>
<gene>
    <name evidence="1" type="ORF">SY85_00555</name>
</gene>
<dbReference type="EMBL" id="CP011390">
    <property type="protein sequence ID" value="ANE49216.1"/>
    <property type="molecule type" value="Genomic_DNA"/>
</dbReference>
<reference evidence="2" key="1">
    <citation type="submission" date="2015-01" db="EMBL/GenBank/DDBJ databases">
        <title>Flavisolibacter sp./LCS9/ whole genome sequencing.</title>
        <authorList>
            <person name="Kim M.K."/>
            <person name="Srinivasan S."/>
            <person name="Lee J.-J."/>
        </authorList>
    </citation>
    <scope>NUCLEOTIDE SEQUENCE [LARGE SCALE GENOMIC DNA]</scope>
    <source>
        <strain evidence="2">LCS9</strain>
    </source>
</reference>
<dbReference type="Proteomes" id="UP000077177">
    <property type="component" value="Chromosome"/>
</dbReference>
<dbReference type="STRING" id="1492898.SY85_00555"/>
<sequence>MKIKNVMKDAQMMMNLLLSMIGLTLVSAIANFGVEDILFTERVRAIKQGVISCGYGQSTYRHTAYYMVNRNECSRLGRLSLSMLPVEDHSKSSGNGCSHQPNVGAMLCGSVGTNRKLLKICTVS</sequence>
<reference evidence="1 2" key="2">
    <citation type="journal article" date="2016" name="Int. J. Syst. Evol. Microbiol.">
        <title>Flavisolibacter tropicus sp. nov., isolated from tropical soil.</title>
        <authorList>
            <person name="Lee J.J."/>
            <person name="Kang M.S."/>
            <person name="Kim G.S."/>
            <person name="Lee C.S."/>
            <person name="Lim S."/>
            <person name="Lee J."/>
            <person name="Roh S.H."/>
            <person name="Kang H."/>
            <person name="Ha J.M."/>
            <person name="Bae S."/>
            <person name="Jung H.Y."/>
            <person name="Kim M.K."/>
        </authorList>
    </citation>
    <scope>NUCLEOTIDE SEQUENCE [LARGE SCALE GENOMIC DNA]</scope>
    <source>
        <strain evidence="1 2">LCS9</strain>
    </source>
</reference>
<name>A0A172TQG0_9BACT</name>
<evidence type="ECO:0000313" key="1">
    <source>
        <dbReference type="EMBL" id="ANE49216.1"/>
    </source>
</evidence>
<organism evidence="1 2">
    <name type="scientific">Flavisolibacter tropicus</name>
    <dbReference type="NCBI Taxonomy" id="1492898"/>
    <lineage>
        <taxon>Bacteria</taxon>
        <taxon>Pseudomonadati</taxon>
        <taxon>Bacteroidota</taxon>
        <taxon>Chitinophagia</taxon>
        <taxon>Chitinophagales</taxon>
        <taxon>Chitinophagaceae</taxon>
        <taxon>Flavisolibacter</taxon>
    </lineage>
</organism>
<proteinExistence type="predicted"/>